<comment type="caution">
    <text evidence="1">The sequence shown here is derived from an EMBL/GenBank/DDBJ whole genome shotgun (WGS) entry which is preliminary data.</text>
</comment>
<sequence>MSIVTKNVLLKTHALFWLATSFLISIASQPVRAFTLTPGRGWFGLSKGASVRYLPRDTGSDEIFTVETWLDPKLVTEIQRGGTQHFLRKLEASFPSEDGWLFQDASRDLEGRFDIEYYYACAYTKVCGDDLVNPVTGKNYPRTGGTGAGFQLRYYPGEGDPLPGQSTLHWIQRVVSISGEGHIDIIDIGNDVETPFYDIGGLAGDTYFVDRPYYSIHKYIIWDAELYLVEVEDPENAPKTVTIHNGIQWGWKSKANVRHCKASDGKIDNSDGECVVAKKFSESLSSGIEEDNFNLDGLTPGATFYAWINNDLPSNQCNPNTYLSGYDDEGYFLGADDNSSHLGDGFASSVLGTVSSNGRINLSVKAADGGRRGEDEGNYELYVNVFNTEDFPIGTGNEDNNNGSIALGGSGGGGIIVGGSGGGGVIFGNPDGGNIEDTPGRTQQNPILPSRIDSDGWQHFSNVPGCRWYDPPIEKGFEFVATDNTLFTEILDFPVGEDDLFTVMVDDLILGEFSPGDRVDFLSLLGSGVSRFKVTDIDYFIGDTEETYFPIQLAFDKNVGSFKMRPIVTEEEKKKQKVPESNSVWGLIGLGAFGVWKFMGLR</sequence>
<name>A0ABT7B051_9CYAN</name>
<dbReference type="EMBL" id="JAQOSO010000001">
    <property type="protein sequence ID" value="MDJ1172545.1"/>
    <property type="molecule type" value="Genomic_DNA"/>
</dbReference>
<gene>
    <name evidence="1" type="ORF">PMG25_00385</name>
</gene>
<protein>
    <submittedName>
        <fullName evidence="1">Uncharacterized protein</fullName>
    </submittedName>
</protein>
<evidence type="ECO:0000313" key="1">
    <source>
        <dbReference type="EMBL" id="MDJ1172545.1"/>
    </source>
</evidence>
<evidence type="ECO:0000313" key="2">
    <source>
        <dbReference type="Proteomes" id="UP001235849"/>
    </source>
</evidence>
<dbReference type="RefSeq" id="WP_283764933.1">
    <property type="nucleotide sequence ID" value="NZ_JAQOSO010000001.1"/>
</dbReference>
<reference evidence="1 2" key="1">
    <citation type="submission" date="2023-01" db="EMBL/GenBank/DDBJ databases">
        <title>Novel diversity within Roseofilum (Cyanobacteria; Desertifilaceae) from marine benthic mats with descriptions of four novel species.</title>
        <authorList>
            <person name="Wang Y."/>
            <person name="Berthold D.E."/>
            <person name="Hu J."/>
            <person name="Lefler F.W."/>
            <person name="Laughinghouse H.D. IV."/>
        </authorList>
    </citation>
    <scope>NUCLEOTIDE SEQUENCE [LARGE SCALE GENOMIC DNA]</scope>
    <source>
        <strain evidence="1 2">BLCC-M114</strain>
    </source>
</reference>
<accession>A0ABT7B051</accession>
<dbReference type="Proteomes" id="UP001235849">
    <property type="component" value="Unassembled WGS sequence"/>
</dbReference>
<keyword evidence="2" id="KW-1185">Reference proteome</keyword>
<organism evidence="1 2">
    <name type="scientific">Roseofilum capinflatum BLCC-M114</name>
    <dbReference type="NCBI Taxonomy" id="3022440"/>
    <lineage>
        <taxon>Bacteria</taxon>
        <taxon>Bacillati</taxon>
        <taxon>Cyanobacteriota</taxon>
        <taxon>Cyanophyceae</taxon>
        <taxon>Desertifilales</taxon>
        <taxon>Desertifilaceae</taxon>
        <taxon>Roseofilum</taxon>
        <taxon>Roseofilum capinflatum</taxon>
    </lineage>
</organism>
<proteinExistence type="predicted"/>